<dbReference type="PROSITE" id="PS51257">
    <property type="entry name" value="PROKAR_LIPOPROTEIN"/>
    <property type="match status" value="1"/>
</dbReference>
<dbReference type="Proteomes" id="UP001499924">
    <property type="component" value="Unassembled WGS sequence"/>
</dbReference>
<evidence type="ECO:0000256" key="1">
    <source>
        <dbReference type="SAM" id="MobiDB-lite"/>
    </source>
</evidence>
<comment type="caution">
    <text evidence="3">The sequence shown here is derived from an EMBL/GenBank/DDBJ whole genome shotgun (WGS) entry which is preliminary data.</text>
</comment>
<feature type="compositionally biased region" description="Low complexity" evidence="1">
    <location>
        <begin position="31"/>
        <end position="53"/>
    </location>
</feature>
<organism evidence="3 4">
    <name type="scientific">Blastococcus jejuensis</name>
    <dbReference type="NCBI Taxonomy" id="351224"/>
    <lineage>
        <taxon>Bacteria</taxon>
        <taxon>Bacillati</taxon>
        <taxon>Actinomycetota</taxon>
        <taxon>Actinomycetes</taxon>
        <taxon>Geodermatophilales</taxon>
        <taxon>Geodermatophilaceae</taxon>
        <taxon>Blastococcus</taxon>
    </lineage>
</organism>
<protein>
    <recommendedName>
        <fullName evidence="5">Lipoprotein</fullName>
    </recommendedName>
</protein>
<keyword evidence="2" id="KW-0732">Signal</keyword>
<evidence type="ECO:0000313" key="3">
    <source>
        <dbReference type="EMBL" id="GAA3157311.1"/>
    </source>
</evidence>
<keyword evidence="4" id="KW-1185">Reference proteome</keyword>
<feature type="chain" id="PRO_5046420838" description="Lipoprotein" evidence="2">
    <location>
        <begin position="29"/>
        <end position="177"/>
    </location>
</feature>
<evidence type="ECO:0000256" key="2">
    <source>
        <dbReference type="SAM" id="SignalP"/>
    </source>
</evidence>
<sequence>MRRTLILCRSGLAAAAAVVLLTACGGSGDDTTASESTSSSSSSSATETTENTAPQADSEFCTSAAAIQERITASFLGESDPSSFGDLFAQVAQEIEALEPPAELAADWAQFAQGVNEIATVSAGVDFTDQAASAQWQQDVAAIQTQYGAAFTNVQSYLTTECGLSDDEAAETASPTS</sequence>
<dbReference type="EMBL" id="BAAAVV010000001">
    <property type="protein sequence ID" value="GAA3157311.1"/>
    <property type="molecule type" value="Genomic_DNA"/>
</dbReference>
<feature type="signal peptide" evidence="2">
    <location>
        <begin position="1"/>
        <end position="28"/>
    </location>
</feature>
<dbReference type="RefSeq" id="WP_344686996.1">
    <property type="nucleotide sequence ID" value="NZ_BAAAVV010000001.1"/>
</dbReference>
<accession>A0ABP6NUQ0</accession>
<feature type="region of interest" description="Disordered" evidence="1">
    <location>
        <begin position="28"/>
        <end position="57"/>
    </location>
</feature>
<evidence type="ECO:0000313" key="4">
    <source>
        <dbReference type="Proteomes" id="UP001499924"/>
    </source>
</evidence>
<evidence type="ECO:0008006" key="5">
    <source>
        <dbReference type="Google" id="ProtNLM"/>
    </source>
</evidence>
<proteinExistence type="predicted"/>
<name>A0ABP6NUQ0_9ACTN</name>
<gene>
    <name evidence="3" type="ORF">GCM10010531_05810</name>
</gene>
<reference evidence="4" key="1">
    <citation type="journal article" date="2019" name="Int. J. Syst. Evol. Microbiol.">
        <title>The Global Catalogue of Microorganisms (GCM) 10K type strain sequencing project: providing services to taxonomists for standard genome sequencing and annotation.</title>
        <authorList>
            <consortium name="The Broad Institute Genomics Platform"/>
            <consortium name="The Broad Institute Genome Sequencing Center for Infectious Disease"/>
            <person name="Wu L."/>
            <person name="Ma J."/>
        </authorList>
    </citation>
    <scope>NUCLEOTIDE SEQUENCE [LARGE SCALE GENOMIC DNA]</scope>
    <source>
        <strain evidence="4">JCM 15614</strain>
    </source>
</reference>